<protein>
    <submittedName>
        <fullName evidence="7">Soluble calcium-activated nucleotidase 1 isoform X1</fullName>
    </submittedName>
</protein>
<dbReference type="InterPro" id="IPR009283">
    <property type="entry name" value="Apyrase"/>
</dbReference>
<comment type="cofactor">
    <cofactor evidence="1">
        <name>Ca(2+)</name>
        <dbReference type="ChEBI" id="CHEBI:29108"/>
    </cofactor>
</comment>
<dbReference type="PANTHER" id="PTHR13023:SF3">
    <property type="entry name" value="SOLUBLE CALCIUM-ACTIVATED NUCLEOTIDASE 1"/>
    <property type="match status" value="1"/>
</dbReference>
<dbReference type="RefSeq" id="XP_060027869.1">
    <property type="nucleotide sequence ID" value="XM_060171886.1"/>
</dbReference>
<evidence type="ECO:0000256" key="2">
    <source>
        <dbReference type="ARBA" id="ARBA00022723"/>
    </source>
</evidence>
<dbReference type="InterPro" id="IPR036258">
    <property type="entry name" value="Apyrase_sf"/>
</dbReference>
<evidence type="ECO:0000256" key="5">
    <source>
        <dbReference type="ARBA" id="ARBA00025738"/>
    </source>
</evidence>
<dbReference type="Pfam" id="PF06079">
    <property type="entry name" value="Apyrase"/>
    <property type="match status" value="1"/>
</dbReference>
<gene>
    <name evidence="7" type="primary">CANT1</name>
</gene>
<dbReference type="Gene3D" id="2.120.10.100">
    <property type="entry name" value="Apyrase"/>
    <property type="match status" value="1"/>
</dbReference>
<comment type="similarity">
    <text evidence="5">Belongs to the apyrase family.</text>
</comment>
<evidence type="ECO:0000256" key="4">
    <source>
        <dbReference type="ARBA" id="ARBA00022837"/>
    </source>
</evidence>
<dbReference type="Proteomes" id="UP001652624">
    <property type="component" value="Chromosome 14"/>
</dbReference>
<keyword evidence="4" id="KW-0106">Calcium</keyword>
<keyword evidence="6" id="KW-1185">Reference proteome</keyword>
<sequence>MELPLVSWCSHAVPRPELWTLCMSPLPSSLMPIQPAEHWEWNESMHSLRISVGGLPILASMTKATDPRFRPRWKVILPSFVGAALLWLIYLHHPPPGRSPTLNAHSWRLGQASADRHSTYNDTYPLSVPQRTLGGTRYRIAVIADLDADSRAQEENTWFSYLKKGYLTLSDSGDRMTVEWDKSHGILESHLAEKGRGMELSDLIVFNGKLYSVDDRTGVIYQIEGTKAVPWVILSDGDGTVGKGFKAEWLAVKDEHLYVGGLGKEWTTTTGEVMNENPEWVKVVSYRGSVNHENWVSSYNALRAAAGIRPPGYLIHESACWSDMLKRWFFLPRRASHERYSEKEDEHKGTNLLLSAAQDFSDITVSHVGEVVPTHGFSSFKFIPNTDDQIIVALKSEEDGGKVATYITAFTLDGRLLLPETKIGSVKYEGIEFI</sequence>
<dbReference type="SUPFAM" id="SSF101887">
    <property type="entry name" value="Apyrase"/>
    <property type="match status" value="1"/>
</dbReference>
<reference evidence="7" key="1">
    <citation type="submission" date="2025-08" db="UniProtKB">
        <authorList>
            <consortium name="RefSeq"/>
        </authorList>
    </citation>
    <scope>IDENTIFICATION</scope>
</reference>
<evidence type="ECO:0000313" key="6">
    <source>
        <dbReference type="Proteomes" id="UP001652624"/>
    </source>
</evidence>
<proteinExistence type="inferred from homology"/>
<keyword evidence="2" id="KW-0479">Metal-binding</keyword>
<dbReference type="PANTHER" id="PTHR13023">
    <property type="entry name" value="APYRASE"/>
    <property type="match status" value="1"/>
</dbReference>
<evidence type="ECO:0000256" key="1">
    <source>
        <dbReference type="ARBA" id="ARBA00001913"/>
    </source>
</evidence>
<accession>A0ABM3VU63</accession>
<evidence type="ECO:0000256" key="3">
    <source>
        <dbReference type="ARBA" id="ARBA00022801"/>
    </source>
</evidence>
<evidence type="ECO:0000313" key="7">
    <source>
        <dbReference type="RefSeq" id="XP_060027869.1"/>
    </source>
</evidence>
<dbReference type="GeneID" id="103122362"/>
<organism evidence="6 7">
    <name type="scientific">Erinaceus europaeus</name>
    <name type="common">Western European hedgehog</name>
    <dbReference type="NCBI Taxonomy" id="9365"/>
    <lineage>
        <taxon>Eukaryota</taxon>
        <taxon>Metazoa</taxon>
        <taxon>Chordata</taxon>
        <taxon>Craniata</taxon>
        <taxon>Vertebrata</taxon>
        <taxon>Euteleostomi</taxon>
        <taxon>Mammalia</taxon>
        <taxon>Eutheria</taxon>
        <taxon>Laurasiatheria</taxon>
        <taxon>Eulipotyphla</taxon>
        <taxon>Erinaceidae</taxon>
        <taxon>Erinaceinae</taxon>
        <taxon>Erinaceus</taxon>
    </lineage>
</organism>
<name>A0ABM3VU63_ERIEU</name>
<keyword evidence="3" id="KW-0378">Hydrolase</keyword>